<reference evidence="1 2" key="1">
    <citation type="submission" date="2014-03" db="EMBL/GenBank/DDBJ databases">
        <title>Bradyrhizobium valentinum sp. nov., isolated from effective nodules of Lupinus mariae-josephae, a lupine endemic of basic-lime soils in Eastern Spain.</title>
        <authorList>
            <person name="Duran D."/>
            <person name="Rey L."/>
            <person name="Navarro A."/>
            <person name="Busquets A."/>
            <person name="Imperial J."/>
            <person name="Ruiz-Argueso T."/>
        </authorList>
    </citation>
    <scope>NUCLEOTIDE SEQUENCE [LARGE SCALE GENOMIC DNA]</scope>
    <source>
        <strain evidence="1 2">PAC68</strain>
    </source>
</reference>
<dbReference type="RefSeq" id="WP_057835820.1">
    <property type="nucleotide sequence ID" value="NZ_LLXZ01000086.1"/>
</dbReference>
<dbReference type="OrthoDB" id="8253250at2"/>
<dbReference type="EMBL" id="LLXZ01000086">
    <property type="protein sequence ID" value="KRR08466.1"/>
    <property type="molecule type" value="Genomic_DNA"/>
</dbReference>
<gene>
    <name evidence="1" type="ORF">CQ12_40275</name>
</gene>
<name>A0A0R3LLB1_9BRAD</name>
<organism evidence="1 2">
    <name type="scientific">Bradyrhizobium jicamae</name>
    <dbReference type="NCBI Taxonomy" id="280332"/>
    <lineage>
        <taxon>Bacteria</taxon>
        <taxon>Pseudomonadati</taxon>
        <taxon>Pseudomonadota</taxon>
        <taxon>Alphaproteobacteria</taxon>
        <taxon>Hyphomicrobiales</taxon>
        <taxon>Nitrobacteraceae</taxon>
        <taxon>Bradyrhizobium</taxon>
    </lineage>
</organism>
<accession>A0A0R3LLB1</accession>
<evidence type="ECO:0000313" key="2">
    <source>
        <dbReference type="Proteomes" id="UP000050863"/>
    </source>
</evidence>
<dbReference type="Proteomes" id="UP000050863">
    <property type="component" value="Unassembled WGS sequence"/>
</dbReference>
<evidence type="ECO:0000313" key="1">
    <source>
        <dbReference type="EMBL" id="KRR08466.1"/>
    </source>
</evidence>
<dbReference type="AlphaFoldDB" id="A0A0R3LLB1"/>
<proteinExistence type="predicted"/>
<dbReference type="STRING" id="280332.CQ12_40275"/>
<comment type="caution">
    <text evidence="1">The sequence shown here is derived from an EMBL/GenBank/DDBJ whole genome shotgun (WGS) entry which is preliminary data.</text>
</comment>
<sequence>MVKHFQDDAASSPFIKALAEVRQLATREGWCYQHVQAITVAIDQYAEKALGNRDYFLNKPYSIGGGRKDHVP</sequence>
<keyword evidence="2" id="KW-1185">Reference proteome</keyword>
<protein>
    <submittedName>
        <fullName evidence="1">Uncharacterized protein</fullName>
    </submittedName>
</protein>